<protein>
    <recommendedName>
        <fullName evidence="3">Transcriptional regulator</fullName>
    </recommendedName>
</protein>
<keyword evidence="2" id="KW-1185">Reference proteome</keyword>
<sequence>MSINFKRFDESSVKILTLLANNFPRPTEISFHDIFPDADAVSEKDKLTTHIGTLAFLRHEDIIAHDVGSVSSFILTNTGLALFNENAFEHLKILLDK</sequence>
<evidence type="ECO:0008006" key="3">
    <source>
        <dbReference type="Google" id="ProtNLM"/>
    </source>
</evidence>
<evidence type="ECO:0000313" key="1">
    <source>
        <dbReference type="EMBL" id="TYK67363.1"/>
    </source>
</evidence>
<organism evidence="1 2">
    <name type="scientific">Colwellia echini</name>
    <dbReference type="NCBI Taxonomy" id="1982103"/>
    <lineage>
        <taxon>Bacteria</taxon>
        <taxon>Pseudomonadati</taxon>
        <taxon>Pseudomonadota</taxon>
        <taxon>Gammaproteobacteria</taxon>
        <taxon>Alteromonadales</taxon>
        <taxon>Colwelliaceae</taxon>
        <taxon>Colwellia</taxon>
    </lineage>
</organism>
<proteinExistence type="predicted"/>
<name>A0ABY3N1K2_9GAMM</name>
<gene>
    <name evidence="1" type="ORF">CWS31_002235</name>
</gene>
<dbReference type="EMBL" id="PJAI02000001">
    <property type="protein sequence ID" value="TYK67363.1"/>
    <property type="molecule type" value="Genomic_DNA"/>
</dbReference>
<accession>A0ABY3N1K2</accession>
<dbReference type="RefSeq" id="WP_101343470.1">
    <property type="nucleotide sequence ID" value="NZ_PJAI02000001.1"/>
</dbReference>
<evidence type="ECO:0000313" key="2">
    <source>
        <dbReference type="Proteomes" id="UP000815846"/>
    </source>
</evidence>
<reference evidence="1 2" key="1">
    <citation type="submission" date="2019-08" db="EMBL/GenBank/DDBJ databases">
        <title>Microbe sample from Colwellia echini.</title>
        <authorList>
            <person name="Christiansen L."/>
            <person name="Pathiraja D."/>
            <person name="Schultz-Johansen M."/>
            <person name="Choi I.-G."/>
            <person name="Stougaard P."/>
        </authorList>
    </citation>
    <scope>NUCLEOTIDE SEQUENCE [LARGE SCALE GENOMIC DNA]</scope>
    <source>
        <strain evidence="1 2">A3</strain>
    </source>
</reference>
<dbReference type="Proteomes" id="UP000815846">
    <property type="component" value="Unassembled WGS sequence"/>
</dbReference>
<comment type="caution">
    <text evidence="1">The sequence shown here is derived from an EMBL/GenBank/DDBJ whole genome shotgun (WGS) entry which is preliminary data.</text>
</comment>